<evidence type="ECO:0000313" key="3">
    <source>
        <dbReference type="Proteomes" id="UP000834106"/>
    </source>
</evidence>
<sequence length="127" mass="14999">MPRPANLSTFDHFPPEPHFRRRPITKKKKKKKKKDRLFSKGRKPSKQKPSKMSLPVSCRHCEAKGEDGFREDFEGFSECETVDYFDAKLKENGVEMLDYFVRTLLTIIHAILLLKTKENKQNILRLY</sequence>
<feature type="region of interest" description="Disordered" evidence="1">
    <location>
        <begin position="1"/>
        <end position="55"/>
    </location>
</feature>
<gene>
    <name evidence="2" type="ORF">FPE_LOCUS14824</name>
</gene>
<dbReference type="AlphaFoldDB" id="A0AAD2DVA6"/>
<dbReference type="Proteomes" id="UP000834106">
    <property type="component" value="Chromosome 9"/>
</dbReference>
<evidence type="ECO:0000313" key="2">
    <source>
        <dbReference type="EMBL" id="CAI9767394.1"/>
    </source>
</evidence>
<organism evidence="2 3">
    <name type="scientific">Fraxinus pennsylvanica</name>
    <dbReference type="NCBI Taxonomy" id="56036"/>
    <lineage>
        <taxon>Eukaryota</taxon>
        <taxon>Viridiplantae</taxon>
        <taxon>Streptophyta</taxon>
        <taxon>Embryophyta</taxon>
        <taxon>Tracheophyta</taxon>
        <taxon>Spermatophyta</taxon>
        <taxon>Magnoliopsida</taxon>
        <taxon>eudicotyledons</taxon>
        <taxon>Gunneridae</taxon>
        <taxon>Pentapetalae</taxon>
        <taxon>asterids</taxon>
        <taxon>lamiids</taxon>
        <taxon>Lamiales</taxon>
        <taxon>Oleaceae</taxon>
        <taxon>Oleeae</taxon>
        <taxon>Fraxinus</taxon>
    </lineage>
</organism>
<dbReference type="EMBL" id="OU503044">
    <property type="protein sequence ID" value="CAI9767394.1"/>
    <property type="molecule type" value="Genomic_DNA"/>
</dbReference>
<keyword evidence="3" id="KW-1185">Reference proteome</keyword>
<feature type="compositionally biased region" description="Basic residues" evidence="1">
    <location>
        <begin position="19"/>
        <end position="49"/>
    </location>
</feature>
<proteinExistence type="predicted"/>
<name>A0AAD2DVA6_9LAMI</name>
<accession>A0AAD2DVA6</accession>
<evidence type="ECO:0000256" key="1">
    <source>
        <dbReference type="SAM" id="MobiDB-lite"/>
    </source>
</evidence>
<protein>
    <submittedName>
        <fullName evidence="2">Uncharacterized protein</fullName>
    </submittedName>
</protein>
<reference evidence="2" key="1">
    <citation type="submission" date="2023-05" db="EMBL/GenBank/DDBJ databases">
        <authorList>
            <person name="Huff M."/>
        </authorList>
    </citation>
    <scope>NUCLEOTIDE SEQUENCE</scope>
</reference>